<organism evidence="1 2">
    <name type="scientific">Aquitalea palustris</name>
    <dbReference type="NCBI Taxonomy" id="2480983"/>
    <lineage>
        <taxon>Bacteria</taxon>
        <taxon>Pseudomonadati</taxon>
        <taxon>Pseudomonadota</taxon>
        <taxon>Betaproteobacteria</taxon>
        <taxon>Neisseriales</taxon>
        <taxon>Chromobacteriaceae</taxon>
        <taxon>Aquitalea</taxon>
    </lineage>
</organism>
<dbReference type="EMBL" id="RFAR01000021">
    <property type="protein sequence ID" value="RMC99864.1"/>
    <property type="molecule type" value="Genomic_DNA"/>
</dbReference>
<comment type="caution">
    <text evidence="1">The sequence shown here is derived from an EMBL/GenBank/DDBJ whole genome shotgun (WGS) entry which is preliminary data.</text>
</comment>
<reference evidence="1 2" key="1">
    <citation type="submission" date="2018-10" db="EMBL/GenBank/DDBJ databases">
        <title>Draft genome sequence of Aquitalea MWU14-2217 isolated from a wild cranberry bog in Provincetown, Massachusetts.</title>
        <authorList>
            <person name="Ebadzadsahrai G."/>
            <person name="Soby S."/>
        </authorList>
    </citation>
    <scope>NUCLEOTIDE SEQUENCE [LARGE SCALE GENOMIC DNA]</scope>
    <source>
        <strain evidence="1 2">MWU14-2217</strain>
    </source>
</reference>
<accession>A0A454JKM3</accession>
<protein>
    <recommendedName>
        <fullName evidence="3">DUF2644 domain-containing protein</fullName>
    </recommendedName>
</protein>
<evidence type="ECO:0000313" key="2">
    <source>
        <dbReference type="Proteomes" id="UP000274139"/>
    </source>
</evidence>
<dbReference type="Proteomes" id="UP000274139">
    <property type="component" value="Unassembled WGS sequence"/>
</dbReference>
<dbReference type="RefSeq" id="WP_103523881.1">
    <property type="nucleotide sequence ID" value="NZ_JAIZDC010000001.1"/>
</dbReference>
<evidence type="ECO:0000313" key="1">
    <source>
        <dbReference type="EMBL" id="RMC99864.1"/>
    </source>
</evidence>
<evidence type="ECO:0008006" key="3">
    <source>
        <dbReference type="Google" id="ProtNLM"/>
    </source>
</evidence>
<proteinExistence type="predicted"/>
<gene>
    <name evidence="1" type="ORF">EAY64_06020</name>
</gene>
<dbReference type="AlphaFoldDB" id="A0A454JKM3"/>
<dbReference type="OrthoDB" id="6626333at2"/>
<name>A0A454JKM3_9NEIS</name>
<sequence length="77" mass="8458">MGLLDLIRNPVSGRLSTSDSTLVGAFVVSSLVLLWITVQGKLDEWLYVGYLAAWVAQNQASKRAAIARDALQQEERP</sequence>
<keyword evidence="2" id="KW-1185">Reference proteome</keyword>